<protein>
    <submittedName>
        <fullName evidence="1">Uncharacterized protein</fullName>
    </submittedName>
</protein>
<comment type="caution">
    <text evidence="1">The sequence shown here is derived from an EMBL/GenBank/DDBJ whole genome shotgun (WGS) entry which is preliminary data.</text>
</comment>
<evidence type="ECO:0000313" key="2">
    <source>
        <dbReference type="Proteomes" id="UP000708208"/>
    </source>
</evidence>
<reference evidence="1" key="1">
    <citation type="submission" date="2021-06" db="EMBL/GenBank/DDBJ databases">
        <authorList>
            <person name="Hodson N. C."/>
            <person name="Mongue J. A."/>
            <person name="Jaron S. K."/>
        </authorList>
    </citation>
    <scope>NUCLEOTIDE SEQUENCE</scope>
</reference>
<dbReference type="Proteomes" id="UP000708208">
    <property type="component" value="Unassembled WGS sequence"/>
</dbReference>
<accession>A0A8J2JQ83</accession>
<proteinExistence type="predicted"/>
<sequence length="30" mass="3427">QLCKILQSIGFRCIQYLPISSSRSCELVQI</sequence>
<organism evidence="1 2">
    <name type="scientific">Allacma fusca</name>
    <dbReference type="NCBI Taxonomy" id="39272"/>
    <lineage>
        <taxon>Eukaryota</taxon>
        <taxon>Metazoa</taxon>
        <taxon>Ecdysozoa</taxon>
        <taxon>Arthropoda</taxon>
        <taxon>Hexapoda</taxon>
        <taxon>Collembola</taxon>
        <taxon>Symphypleona</taxon>
        <taxon>Sminthuridae</taxon>
        <taxon>Allacma</taxon>
    </lineage>
</organism>
<evidence type="ECO:0000313" key="1">
    <source>
        <dbReference type="EMBL" id="CAG7725047.1"/>
    </source>
</evidence>
<feature type="non-terminal residue" evidence="1">
    <location>
        <position position="1"/>
    </location>
</feature>
<dbReference type="AlphaFoldDB" id="A0A8J2JQ83"/>
<keyword evidence="2" id="KW-1185">Reference proteome</keyword>
<gene>
    <name evidence="1" type="ORF">AFUS01_LOCUS14030</name>
</gene>
<dbReference type="EMBL" id="CAJVCH010116850">
    <property type="protein sequence ID" value="CAG7725047.1"/>
    <property type="molecule type" value="Genomic_DNA"/>
</dbReference>
<name>A0A8J2JQ83_9HEXA</name>